<keyword evidence="3" id="KW-0540">Nuclease</keyword>
<evidence type="ECO:0000313" key="4">
    <source>
        <dbReference type="Proteomes" id="UP000681610"/>
    </source>
</evidence>
<dbReference type="Pfam" id="PF03372">
    <property type="entry name" value="Exo_endo_phos"/>
    <property type="match status" value="1"/>
</dbReference>
<sequence>MKFLLLILAALPLASTAQTLKVMTYNIRYDNPSDGVNAWTDGNRKEKVFTVINDNNPDIFGVQEALAHQVEALEQHFPSYQRQGVGRDDGKAAGEHAAIFFKKERFKLLDSGNFWLSQTPDVPSKGWDATCCNRICSWVKLQDQRAVFWVFNLHFDHEGREAQQRSADLVLQKIKQIAKKGKIILMGDFNLPTEDVAVQKIASQLYDTQLSPTNATPAMGTFNQFKTDEPLRGHIDFIFVSKKIKVRNYQIITTRIDGLYPSDHLPVITTLELN</sequence>
<keyword evidence="3" id="KW-0378">Hydrolase</keyword>
<organism evidence="3 4">
    <name type="scientific">Capnocytophaga bilenii</name>
    <dbReference type="NCBI Taxonomy" id="2819369"/>
    <lineage>
        <taxon>Bacteria</taxon>
        <taxon>Pseudomonadati</taxon>
        <taxon>Bacteroidota</taxon>
        <taxon>Flavobacteriia</taxon>
        <taxon>Flavobacteriales</taxon>
        <taxon>Flavobacteriaceae</taxon>
        <taxon>Capnocytophaga</taxon>
    </lineage>
</organism>
<protein>
    <submittedName>
        <fullName evidence="3">Endonuclease/exonuclease/phosphatase family protein</fullName>
    </submittedName>
</protein>
<accession>A0ABS3Q0E3</accession>
<keyword evidence="1" id="KW-0732">Signal</keyword>
<dbReference type="PANTHER" id="PTHR12121:SF36">
    <property type="entry name" value="ENDONUCLEASE_EXONUCLEASE_PHOSPHATASE DOMAIN-CONTAINING PROTEIN"/>
    <property type="match status" value="1"/>
</dbReference>
<dbReference type="InterPro" id="IPR036691">
    <property type="entry name" value="Endo/exonu/phosph_ase_sf"/>
</dbReference>
<dbReference type="GO" id="GO:0004519">
    <property type="term" value="F:endonuclease activity"/>
    <property type="evidence" value="ECO:0007669"/>
    <property type="project" value="UniProtKB-KW"/>
</dbReference>
<proteinExistence type="predicted"/>
<comment type="caution">
    <text evidence="3">The sequence shown here is derived from an EMBL/GenBank/DDBJ whole genome shotgun (WGS) entry which is preliminary data.</text>
</comment>
<name>A0ABS3Q0E3_9FLAO</name>
<gene>
    <name evidence="3" type="ORF">J4N46_11580</name>
</gene>
<dbReference type="Gene3D" id="3.60.10.10">
    <property type="entry name" value="Endonuclease/exonuclease/phosphatase"/>
    <property type="match status" value="1"/>
</dbReference>
<dbReference type="InterPro" id="IPR050410">
    <property type="entry name" value="CCR4/nocturin_mRNA_transcr"/>
</dbReference>
<dbReference type="InterPro" id="IPR005135">
    <property type="entry name" value="Endo/exonuclease/phosphatase"/>
</dbReference>
<keyword evidence="4" id="KW-1185">Reference proteome</keyword>
<dbReference type="PANTHER" id="PTHR12121">
    <property type="entry name" value="CARBON CATABOLITE REPRESSOR PROTEIN 4"/>
    <property type="match status" value="1"/>
</dbReference>
<dbReference type="EMBL" id="JAGDYP010000011">
    <property type="protein sequence ID" value="MBO1885035.1"/>
    <property type="molecule type" value="Genomic_DNA"/>
</dbReference>
<evidence type="ECO:0000256" key="1">
    <source>
        <dbReference type="SAM" id="SignalP"/>
    </source>
</evidence>
<dbReference type="CDD" id="cd09083">
    <property type="entry name" value="EEP-1"/>
    <property type="match status" value="1"/>
</dbReference>
<reference evidence="3 4" key="1">
    <citation type="submission" date="2021-03" db="EMBL/GenBank/DDBJ databases">
        <title>Isolation and description of Capnocytophaga bilenii sp. nov., a novel Capnocytophaga species, isolated from a gingivitis subject.</title>
        <authorList>
            <person name="Antezack A."/>
            <person name="Monnet-Corti V."/>
            <person name="La Scola B."/>
        </authorList>
    </citation>
    <scope>NUCLEOTIDE SEQUENCE [LARGE SCALE GENOMIC DNA]</scope>
    <source>
        <strain evidence="3 4">Marseille-Q4570</strain>
    </source>
</reference>
<feature type="chain" id="PRO_5045363422" evidence="1">
    <location>
        <begin position="18"/>
        <end position="274"/>
    </location>
</feature>
<dbReference type="RefSeq" id="WP_208059428.1">
    <property type="nucleotide sequence ID" value="NZ_JAGDYP010000011.1"/>
</dbReference>
<dbReference type="SUPFAM" id="SSF56219">
    <property type="entry name" value="DNase I-like"/>
    <property type="match status" value="1"/>
</dbReference>
<evidence type="ECO:0000313" key="3">
    <source>
        <dbReference type="EMBL" id="MBO1885035.1"/>
    </source>
</evidence>
<keyword evidence="3" id="KW-0255">Endonuclease</keyword>
<feature type="signal peptide" evidence="1">
    <location>
        <begin position="1"/>
        <end position="17"/>
    </location>
</feature>
<evidence type="ECO:0000259" key="2">
    <source>
        <dbReference type="Pfam" id="PF03372"/>
    </source>
</evidence>
<feature type="domain" description="Endonuclease/exonuclease/phosphatase" evidence="2">
    <location>
        <begin position="23"/>
        <end position="264"/>
    </location>
</feature>
<dbReference type="Proteomes" id="UP000681610">
    <property type="component" value="Unassembled WGS sequence"/>
</dbReference>